<dbReference type="Pfam" id="PF01370">
    <property type="entry name" value="Epimerase"/>
    <property type="match status" value="1"/>
</dbReference>
<dbReference type="InterPro" id="IPR051207">
    <property type="entry name" value="ComplexI_NDUFA9_subunit"/>
</dbReference>
<dbReference type="AlphaFoldDB" id="A0A6I6MHM8"/>
<keyword evidence="3" id="KW-1185">Reference proteome</keyword>
<evidence type="ECO:0000313" key="3">
    <source>
        <dbReference type="Proteomes" id="UP000431269"/>
    </source>
</evidence>
<dbReference type="CDD" id="cd05271">
    <property type="entry name" value="NDUFA9_like_SDR_a"/>
    <property type="match status" value="1"/>
</dbReference>
<evidence type="ECO:0000313" key="2">
    <source>
        <dbReference type="EMBL" id="QGZ93929.1"/>
    </source>
</evidence>
<protein>
    <submittedName>
        <fullName evidence="2">Hopanoid-associated sugar epimerase</fullName>
    </submittedName>
</protein>
<proteinExistence type="predicted"/>
<reference evidence="3" key="1">
    <citation type="submission" date="2019-12" db="EMBL/GenBank/DDBJ databases">
        <title>Complete genome of Terracaulis silvestris 0127_4.</title>
        <authorList>
            <person name="Vieira S."/>
            <person name="Riedel T."/>
            <person name="Sproer C."/>
            <person name="Pascual J."/>
            <person name="Boedeker C."/>
            <person name="Overmann J."/>
        </authorList>
    </citation>
    <scope>NUCLEOTIDE SEQUENCE [LARGE SCALE GENOMIC DNA]</scope>
    <source>
        <strain evidence="3">0127_4</strain>
    </source>
</reference>
<dbReference type="PANTHER" id="PTHR12126:SF11">
    <property type="entry name" value="NADH DEHYDROGENASE [UBIQUINONE] 1 ALPHA SUBCOMPLEX SUBUNIT 9, MITOCHONDRIAL"/>
    <property type="match status" value="1"/>
</dbReference>
<dbReference type="InterPro" id="IPR001509">
    <property type="entry name" value="Epimerase_deHydtase"/>
</dbReference>
<name>A0A6I6MHM8_9CAUL</name>
<dbReference type="Gene3D" id="3.40.50.720">
    <property type="entry name" value="NAD(P)-binding Rossmann-like Domain"/>
    <property type="match status" value="1"/>
</dbReference>
<dbReference type="KEGG" id="tsv:DSM104635_00744"/>
<dbReference type="SUPFAM" id="SSF51735">
    <property type="entry name" value="NAD(P)-binding Rossmann-fold domains"/>
    <property type="match status" value="1"/>
</dbReference>
<dbReference type="RefSeq" id="WP_158764909.1">
    <property type="nucleotide sequence ID" value="NZ_CP047045.1"/>
</dbReference>
<gene>
    <name evidence="2" type="ORF">DSM104635_00744</name>
</gene>
<accession>A0A6I6MHM8</accession>
<sequence length="328" mass="35710">MSDDLVTVFGGSGFIGKQIVRALAKRGYRVRIAMRRPHLGHELRVMGDVGQVQLVQANVRFPESVDAALEDADAVVNLVAVLYERGKQSFNDLHVEAARTIAEAAAKRGIKRIVHFSALGAAPKGSKYQRSKYAGERAVLEAAPTATIMRPSIVFGPEDHFFNRFAGMIQTAAAMPLGFIPLPGSKTKLQPVFVGDVADGVCAAIANDSARGRIYELGGPRTYTFKQLLSYVRTEIQRDVPLLPLPFFIAHPVGLLINGLTSVLPIAPPLTGDQVITLKRDNVVGADPNALTIQDLGITQLESVEAIVPDYLWRFRPYGQFQTRQNPA</sequence>
<dbReference type="InterPro" id="IPR036291">
    <property type="entry name" value="NAD(P)-bd_dom_sf"/>
</dbReference>
<dbReference type="Proteomes" id="UP000431269">
    <property type="component" value="Chromosome"/>
</dbReference>
<dbReference type="FunFam" id="3.40.50.720:FF:000702">
    <property type="entry name" value="NADH dehydrogenase (Ubiquinone)"/>
    <property type="match status" value="1"/>
</dbReference>
<organism evidence="2 3">
    <name type="scientific">Terricaulis silvestris</name>
    <dbReference type="NCBI Taxonomy" id="2686094"/>
    <lineage>
        <taxon>Bacteria</taxon>
        <taxon>Pseudomonadati</taxon>
        <taxon>Pseudomonadota</taxon>
        <taxon>Alphaproteobacteria</taxon>
        <taxon>Caulobacterales</taxon>
        <taxon>Caulobacteraceae</taxon>
        <taxon>Terricaulis</taxon>
    </lineage>
</organism>
<evidence type="ECO:0000259" key="1">
    <source>
        <dbReference type="Pfam" id="PF01370"/>
    </source>
</evidence>
<feature type="domain" description="NAD-dependent epimerase/dehydratase" evidence="1">
    <location>
        <begin position="6"/>
        <end position="218"/>
    </location>
</feature>
<dbReference type="EMBL" id="CP047045">
    <property type="protein sequence ID" value="QGZ93929.1"/>
    <property type="molecule type" value="Genomic_DNA"/>
</dbReference>
<dbReference type="PANTHER" id="PTHR12126">
    <property type="entry name" value="NADH-UBIQUINONE OXIDOREDUCTASE 39 KDA SUBUNIT-RELATED"/>
    <property type="match status" value="1"/>
</dbReference>
<dbReference type="GO" id="GO:0044877">
    <property type="term" value="F:protein-containing complex binding"/>
    <property type="evidence" value="ECO:0007669"/>
    <property type="project" value="TreeGrafter"/>
</dbReference>